<keyword evidence="4" id="KW-1133">Transmembrane helix</keyword>
<keyword evidence="2 3" id="KW-0040">ANK repeat</keyword>
<evidence type="ECO:0000256" key="4">
    <source>
        <dbReference type="SAM" id="Phobius"/>
    </source>
</evidence>
<dbReference type="PROSITE" id="PS50088">
    <property type="entry name" value="ANK_REPEAT"/>
    <property type="match status" value="3"/>
</dbReference>
<keyword evidence="4" id="KW-0472">Membrane</keyword>
<dbReference type="InterPro" id="IPR002110">
    <property type="entry name" value="Ankyrin_rpt"/>
</dbReference>
<dbReference type="PROSITE" id="PS50297">
    <property type="entry name" value="ANK_REP_REGION"/>
    <property type="match status" value="3"/>
</dbReference>
<protein>
    <submittedName>
        <fullName evidence="5">Uncharacterized protein</fullName>
    </submittedName>
</protein>
<evidence type="ECO:0000256" key="1">
    <source>
        <dbReference type="ARBA" id="ARBA00022737"/>
    </source>
</evidence>
<dbReference type="Proteomes" id="UP000654075">
    <property type="component" value="Unassembled WGS sequence"/>
</dbReference>
<dbReference type="SUPFAM" id="SSF48403">
    <property type="entry name" value="Ankyrin repeat"/>
    <property type="match status" value="1"/>
</dbReference>
<evidence type="ECO:0000313" key="5">
    <source>
        <dbReference type="EMBL" id="CAE8624493.1"/>
    </source>
</evidence>
<evidence type="ECO:0000256" key="3">
    <source>
        <dbReference type="PROSITE-ProRule" id="PRU00023"/>
    </source>
</evidence>
<keyword evidence="1" id="KW-0677">Repeat</keyword>
<dbReference type="InterPro" id="IPR051165">
    <property type="entry name" value="Multifunctional_ANK_Repeat"/>
</dbReference>
<dbReference type="InterPro" id="IPR036770">
    <property type="entry name" value="Ankyrin_rpt-contain_sf"/>
</dbReference>
<feature type="repeat" description="ANK" evidence="3">
    <location>
        <begin position="69"/>
        <end position="101"/>
    </location>
</feature>
<feature type="transmembrane region" description="Helical" evidence="4">
    <location>
        <begin position="275"/>
        <end position="294"/>
    </location>
</feature>
<feature type="repeat" description="ANK" evidence="3">
    <location>
        <begin position="102"/>
        <end position="134"/>
    </location>
</feature>
<keyword evidence="4" id="KW-0812">Transmembrane</keyword>
<dbReference type="Pfam" id="PF12796">
    <property type="entry name" value="Ank_2"/>
    <property type="match status" value="2"/>
</dbReference>
<dbReference type="PANTHER" id="PTHR24123">
    <property type="entry name" value="ANKYRIN REPEAT-CONTAINING"/>
    <property type="match status" value="1"/>
</dbReference>
<evidence type="ECO:0000256" key="2">
    <source>
        <dbReference type="ARBA" id="ARBA00023043"/>
    </source>
</evidence>
<dbReference type="AlphaFoldDB" id="A0A813GE36"/>
<proteinExistence type="predicted"/>
<comment type="caution">
    <text evidence="5">The sequence shown here is derived from an EMBL/GenBank/DDBJ whole genome shotgun (WGS) entry which is preliminary data.</text>
</comment>
<keyword evidence="6" id="KW-1185">Reference proteome</keyword>
<dbReference type="OMA" id="HMAVHAD"/>
<dbReference type="SMART" id="SM00248">
    <property type="entry name" value="ANK"/>
    <property type="match status" value="5"/>
</dbReference>
<dbReference type="Gene3D" id="1.25.40.20">
    <property type="entry name" value="Ankyrin repeat-containing domain"/>
    <property type="match status" value="1"/>
</dbReference>
<organism evidence="5 6">
    <name type="scientific">Polarella glacialis</name>
    <name type="common">Dinoflagellate</name>
    <dbReference type="NCBI Taxonomy" id="89957"/>
    <lineage>
        <taxon>Eukaryota</taxon>
        <taxon>Sar</taxon>
        <taxon>Alveolata</taxon>
        <taxon>Dinophyceae</taxon>
        <taxon>Suessiales</taxon>
        <taxon>Suessiaceae</taxon>
        <taxon>Polarella</taxon>
    </lineage>
</organism>
<evidence type="ECO:0000313" key="6">
    <source>
        <dbReference type="Proteomes" id="UP000654075"/>
    </source>
</evidence>
<dbReference type="EMBL" id="CAJNNV010028411">
    <property type="protein sequence ID" value="CAE8624493.1"/>
    <property type="molecule type" value="Genomic_DNA"/>
</dbReference>
<reference evidence="5" key="1">
    <citation type="submission" date="2021-02" db="EMBL/GenBank/DDBJ databases">
        <authorList>
            <person name="Dougan E. K."/>
            <person name="Rhodes N."/>
            <person name="Thang M."/>
            <person name="Chan C."/>
        </authorList>
    </citation>
    <scope>NUCLEOTIDE SEQUENCE</scope>
</reference>
<gene>
    <name evidence="5" type="ORF">PGLA1383_LOCUS41609</name>
</gene>
<feature type="repeat" description="ANK" evidence="3">
    <location>
        <begin position="203"/>
        <end position="235"/>
    </location>
</feature>
<accession>A0A813GE36</accession>
<sequence>MAVDPNQPKPSLAKLLKHGVDPNALSFEDTGQRRTLLCLAIEEAVHLDDFSKVDLLLEAKADPSRRSETGVYPLQLAVKHSNVQLARKLLQAKADANQADEKLVSALHIATHQDSSRMIQLLLMHKANVNATDKVGQPPVFFASSREVTLALVEAQADILHLNKKGQSALHLAAHNGAYEAVVFLTDHEQMRDRHIIDLQDERGRTALHHAAARAHQRVVSRLMDVGANPRLKTNHGQTAMSLADAKDVDVAYYIYTRVTGGNQSTWREMMNNPIFLTMAAVLGVAFWLNRTLLWEFFWDLFALTTGLY</sequence>
<dbReference type="OrthoDB" id="448368at2759"/>
<dbReference type="PANTHER" id="PTHR24123:SF33">
    <property type="entry name" value="PROTEIN HOS4"/>
    <property type="match status" value="1"/>
</dbReference>
<name>A0A813GE36_POLGL</name>